<dbReference type="Gene3D" id="1.20.1270.10">
    <property type="match status" value="2"/>
</dbReference>
<comment type="caution">
    <text evidence="13">The sequence shown here is derived from an EMBL/GenBank/DDBJ whole genome shotgun (WGS) entry which is preliminary data.</text>
</comment>
<evidence type="ECO:0000256" key="6">
    <source>
        <dbReference type="ARBA" id="ARBA00022741"/>
    </source>
</evidence>
<dbReference type="GO" id="GO:0005524">
    <property type="term" value="F:ATP binding"/>
    <property type="evidence" value="ECO:0007669"/>
    <property type="project" value="UniProtKB-KW"/>
</dbReference>
<feature type="region of interest" description="Disordered" evidence="12">
    <location>
        <begin position="480"/>
        <end position="530"/>
    </location>
</feature>
<dbReference type="Gene3D" id="3.90.640.10">
    <property type="entry name" value="Actin, Chain A, domain 4"/>
    <property type="match status" value="1"/>
</dbReference>
<organism evidence="13 14">
    <name type="scientific">Marmota monax</name>
    <name type="common">Woodchuck</name>
    <dbReference type="NCBI Taxonomy" id="9995"/>
    <lineage>
        <taxon>Eukaryota</taxon>
        <taxon>Metazoa</taxon>
        <taxon>Chordata</taxon>
        <taxon>Craniata</taxon>
        <taxon>Vertebrata</taxon>
        <taxon>Euteleostomi</taxon>
        <taxon>Mammalia</taxon>
        <taxon>Eutheria</taxon>
        <taxon>Euarchontoglires</taxon>
        <taxon>Glires</taxon>
        <taxon>Rodentia</taxon>
        <taxon>Sciuromorpha</taxon>
        <taxon>Sciuridae</taxon>
        <taxon>Xerinae</taxon>
        <taxon>Marmotini</taxon>
        <taxon>Marmota</taxon>
    </lineage>
</organism>
<dbReference type="InterPro" id="IPR029048">
    <property type="entry name" value="HSP70_C_sf"/>
</dbReference>
<dbReference type="InterPro" id="IPR042053">
    <property type="entry name" value="HSPH1_NBD"/>
</dbReference>
<evidence type="ECO:0000256" key="9">
    <source>
        <dbReference type="ARBA" id="ARBA00023016"/>
    </source>
</evidence>
<dbReference type="FunFam" id="3.30.420.40:FF:000767">
    <property type="entry name" value="Heat shock protein 70 (HSP70)-4, putative"/>
    <property type="match status" value="1"/>
</dbReference>
<name>A0A5E4CDI0_MARMO</name>
<dbReference type="GO" id="GO:0140662">
    <property type="term" value="F:ATP-dependent protein folding chaperone"/>
    <property type="evidence" value="ECO:0007669"/>
    <property type="project" value="InterPro"/>
</dbReference>
<proteinExistence type="inferred from homology"/>
<dbReference type="InterPro" id="IPR029047">
    <property type="entry name" value="HSP70_peptide-bd_sf"/>
</dbReference>
<dbReference type="GO" id="GO:0005634">
    <property type="term" value="C:nucleus"/>
    <property type="evidence" value="ECO:0007669"/>
    <property type="project" value="UniProtKB-ARBA"/>
</dbReference>
<evidence type="ECO:0000256" key="12">
    <source>
        <dbReference type="SAM" id="MobiDB-lite"/>
    </source>
</evidence>
<dbReference type="GO" id="GO:0005576">
    <property type="term" value="C:extracellular region"/>
    <property type="evidence" value="ECO:0007669"/>
    <property type="project" value="UniProtKB-ARBA"/>
</dbReference>
<dbReference type="FunFam" id="3.90.640.10:FF:000004">
    <property type="entry name" value="Heat shock 70 kDa protein 4"/>
    <property type="match status" value="1"/>
</dbReference>
<evidence type="ECO:0000256" key="10">
    <source>
        <dbReference type="ARBA" id="ARBA00033129"/>
    </source>
</evidence>
<dbReference type="FunFam" id="3.30.420.40:FF:000243">
    <property type="entry name" value="Heat shock protein 105 kDa"/>
    <property type="match status" value="1"/>
</dbReference>
<evidence type="ECO:0000256" key="8">
    <source>
        <dbReference type="ARBA" id="ARBA00022990"/>
    </source>
</evidence>
<comment type="subcellular location">
    <subcellularLocation>
        <location evidence="1">Cytoplasm</location>
    </subcellularLocation>
</comment>
<dbReference type="PANTHER" id="PTHR45639:SF2">
    <property type="entry name" value="HEAT SHOCK PROTEIN 105 KDA"/>
    <property type="match status" value="1"/>
</dbReference>
<dbReference type="PROSITE" id="PS01036">
    <property type="entry name" value="HSP70_3"/>
    <property type="match status" value="1"/>
</dbReference>
<dbReference type="Gene3D" id="3.30.30.30">
    <property type="match status" value="1"/>
</dbReference>
<dbReference type="Proteomes" id="UP000335636">
    <property type="component" value="Unassembled WGS sequence"/>
</dbReference>
<dbReference type="FunFam" id="3.30.420.40:FF:000171">
    <property type="entry name" value="Heat shock 70 kDa protein 4"/>
    <property type="match status" value="1"/>
</dbReference>
<evidence type="ECO:0000256" key="5">
    <source>
        <dbReference type="ARBA" id="ARBA00022553"/>
    </source>
</evidence>
<comment type="subunit">
    <text evidence="11">Interacts with HSPA8/HSC70. Interacts with HSPA1A (via NBD) and HSPA1B (via NBD).</text>
</comment>
<dbReference type="Gene3D" id="2.60.34.10">
    <property type="entry name" value="Substrate Binding Domain Of DNAk, Chain A, domain 1"/>
    <property type="match status" value="1"/>
</dbReference>
<dbReference type="FunFam" id="1.20.1270.10:FF:000012">
    <property type="entry name" value="Heat shock protein 105 kDa isoform 1"/>
    <property type="match status" value="1"/>
</dbReference>
<evidence type="ECO:0000256" key="3">
    <source>
        <dbReference type="ARBA" id="ARBA00016693"/>
    </source>
</evidence>
<keyword evidence="14" id="KW-1185">Reference proteome</keyword>
<dbReference type="SUPFAM" id="SSF53067">
    <property type="entry name" value="Actin-like ATPase domain"/>
    <property type="match status" value="2"/>
</dbReference>
<dbReference type="PANTHER" id="PTHR45639">
    <property type="entry name" value="HSC70CB, ISOFORM G-RELATED"/>
    <property type="match status" value="1"/>
</dbReference>
<dbReference type="EMBL" id="CABDUW010001142">
    <property type="protein sequence ID" value="VTJ78991.1"/>
    <property type="molecule type" value="Genomic_DNA"/>
</dbReference>
<keyword evidence="9" id="KW-0346">Stress response</keyword>
<comment type="similarity">
    <text evidence="2">Belongs to the heat shock protein 70 family.</text>
</comment>
<dbReference type="SUPFAM" id="SSF100920">
    <property type="entry name" value="Heat shock protein 70kD (HSP70), peptide-binding domain"/>
    <property type="match status" value="1"/>
</dbReference>
<evidence type="ECO:0000256" key="7">
    <source>
        <dbReference type="ARBA" id="ARBA00022840"/>
    </source>
</evidence>
<keyword evidence="6" id="KW-0547">Nucleotide-binding</keyword>
<feature type="compositionally biased region" description="Polar residues" evidence="12">
    <location>
        <begin position="480"/>
        <end position="500"/>
    </location>
</feature>
<dbReference type="SUPFAM" id="SSF100934">
    <property type="entry name" value="Heat shock protein 70kD (HSP70), C-terminal subdomain"/>
    <property type="match status" value="2"/>
</dbReference>
<dbReference type="CDD" id="cd11739">
    <property type="entry name" value="ASKHA_NBD_HSP70_HSPH1"/>
    <property type="match status" value="1"/>
</dbReference>
<dbReference type="GO" id="GO:0045345">
    <property type="term" value="P:positive regulation of MHC class I biosynthetic process"/>
    <property type="evidence" value="ECO:0007669"/>
    <property type="project" value="UniProtKB-ARBA"/>
</dbReference>
<feature type="compositionally biased region" description="Basic and acidic residues" evidence="12">
    <location>
        <begin position="509"/>
        <end position="530"/>
    </location>
</feature>
<feature type="compositionally biased region" description="Basic and acidic residues" evidence="12">
    <location>
        <begin position="767"/>
        <end position="776"/>
    </location>
</feature>
<evidence type="ECO:0000256" key="2">
    <source>
        <dbReference type="ARBA" id="ARBA00007381"/>
    </source>
</evidence>
<feature type="region of interest" description="Disordered" evidence="12">
    <location>
        <begin position="746"/>
        <end position="804"/>
    </location>
</feature>
<protein>
    <recommendedName>
        <fullName evidence="3">Heat shock protein 105 kDa</fullName>
    </recommendedName>
    <alternativeName>
        <fullName evidence="10">Heat shock 110 kDa protein</fullName>
    </alternativeName>
</protein>
<dbReference type="Gene3D" id="3.30.420.40">
    <property type="match status" value="2"/>
</dbReference>
<dbReference type="FunFam" id="3.30.420.40:FF:000495">
    <property type="entry name" value="Heat shock protein 4b"/>
    <property type="match status" value="1"/>
</dbReference>
<keyword evidence="8" id="KW-0007">Acetylation</keyword>
<dbReference type="InterPro" id="IPR013126">
    <property type="entry name" value="Hsp_70_fam"/>
</dbReference>
<dbReference type="PRINTS" id="PR00301">
    <property type="entry name" value="HEATSHOCK70"/>
</dbReference>
<dbReference type="GO" id="GO:0051135">
    <property type="term" value="P:positive regulation of NK T cell activation"/>
    <property type="evidence" value="ECO:0007669"/>
    <property type="project" value="UniProtKB-ARBA"/>
</dbReference>
<keyword evidence="4" id="KW-0963">Cytoplasm</keyword>
<dbReference type="GO" id="GO:0005829">
    <property type="term" value="C:cytosol"/>
    <property type="evidence" value="ECO:0007669"/>
    <property type="project" value="TreeGrafter"/>
</dbReference>
<accession>A0A5E4CDI0</accession>
<dbReference type="Pfam" id="PF00012">
    <property type="entry name" value="HSP70"/>
    <property type="match status" value="1"/>
</dbReference>
<dbReference type="InterPro" id="IPR043129">
    <property type="entry name" value="ATPase_NBD"/>
</dbReference>
<evidence type="ECO:0000256" key="4">
    <source>
        <dbReference type="ARBA" id="ARBA00022490"/>
    </source>
</evidence>
<feature type="compositionally biased region" description="Basic and acidic residues" evidence="12">
    <location>
        <begin position="751"/>
        <end position="760"/>
    </location>
</feature>
<reference evidence="13" key="1">
    <citation type="submission" date="2019-04" db="EMBL/GenBank/DDBJ databases">
        <authorList>
            <person name="Alioto T."/>
            <person name="Alioto T."/>
        </authorList>
    </citation>
    <scope>NUCLEOTIDE SEQUENCE [LARGE SCALE GENOMIC DNA]</scope>
</reference>
<evidence type="ECO:0000313" key="14">
    <source>
        <dbReference type="Proteomes" id="UP000335636"/>
    </source>
</evidence>
<sequence>MSVVGLDVGSQSCYIAVARAGGIETIANEFSDRCTPSVISFGSKNRTIGVAAKNQQITHANNTVSNFKRFHGRTFNDPFIQKEKENLSYDLVPMKNGGVGIKVMYMDEEHLFSVEQITAMLLTKLKETAENNLKKPVTDCVISVPSFFTDAERRSVLDAAQIVGLNCLRLMNDMTAVALNYGIYKQDLPSPDEKPRIVVFVDMGHSAFQVSACAFNKGKLKVLGTAFDPFLGGKNFDEKLVEHFCAEFKTKYKLDAKSKIRALLRLYQECEKLKKLMSSNSTDLPLNIECFMNDKDVSGKMNRSQFEELCAELLQKIEVPLYSLMEQTQLKVEDVSAVEIVGGTTRIPAVKEKIAKFFGKDISTTLNADEAVARGCALQCAILSPAFKVREFSVTDAVPFPISLVWNHDSEDTEGVHEVFSRNHAAPFSKVLTFLRRGPFELEAFYSDPLGVPYPEAKIVHLLSTSFVPGLSFQKNIQQDNSEAGTQPQVQTDGQQTSQSPPSPELTSEENKIPDADKANEKKVDQPPEAKKPKIKVVNVELPIEANLVWQLGKDLLNMYIETEGKMIMQDKLEKERNDAKNAVEEYVYEFRDKLCGPYEKFICEQEHQNFLRLLTETEDWLYEEGEDQAKQAYVDKLEELMKIGTPVKVRFQEAEERPKLFEELGQRLQHYAKIAADFRNKDEKYNHIDESEMKKVEKSVNEVMEWMNSIMNAQAKKSLDQDPVVRAHEIKAKVKELNNACEPVVTQPKPKIESPKLERTPNGPNIDKKEEDLEGKNNFGAEPPHQNGECYPNEKSSVNMDLD</sequence>
<gene>
    <name evidence="13" type="ORF">MONAX_5E026798</name>
</gene>
<keyword evidence="7" id="KW-0067">ATP-binding</keyword>
<dbReference type="FunFam" id="1.20.1270.10:FF:000002">
    <property type="entry name" value="Heat shock 70 kDa protein 4"/>
    <property type="match status" value="1"/>
</dbReference>
<evidence type="ECO:0000256" key="11">
    <source>
        <dbReference type="ARBA" id="ARBA00046487"/>
    </source>
</evidence>
<evidence type="ECO:0000313" key="13">
    <source>
        <dbReference type="EMBL" id="VTJ78991.1"/>
    </source>
</evidence>
<dbReference type="InterPro" id="IPR018181">
    <property type="entry name" value="Heat_shock_70_CS"/>
</dbReference>
<evidence type="ECO:0000256" key="1">
    <source>
        <dbReference type="ARBA" id="ARBA00004496"/>
    </source>
</evidence>
<dbReference type="AlphaFoldDB" id="A0A5E4CDI0"/>
<feature type="compositionally biased region" description="Polar residues" evidence="12">
    <location>
        <begin position="795"/>
        <end position="804"/>
    </location>
</feature>
<dbReference type="FunFam" id="3.30.30.30:FF:000002">
    <property type="entry name" value="Heat shock 70 kDa protein 4"/>
    <property type="match status" value="1"/>
</dbReference>
<keyword evidence="5" id="KW-0597">Phosphoprotein</keyword>
<dbReference type="GO" id="GO:0006986">
    <property type="term" value="P:response to unfolded protein"/>
    <property type="evidence" value="ECO:0007669"/>
    <property type="project" value="UniProtKB-ARBA"/>
</dbReference>